<dbReference type="GeneID" id="26970841"/>
<dbReference type="EMBL" id="KN294005">
    <property type="protein sequence ID" value="KGQ01288.1"/>
    <property type="molecule type" value="Genomic_DNA"/>
</dbReference>
<protein>
    <submittedName>
        <fullName evidence="1">Uncharacterized protein</fullName>
    </submittedName>
</protein>
<accession>A0A0A2V1C3</accession>
<dbReference type="KEGG" id="pbl:PAAG_12059"/>
<dbReference type="AlphaFoldDB" id="A0A0A2V1C3"/>
<sequence length="77" mass="9087">MAWKWVLQMDQEKVLIPIAMGLTILEALQEALQILQPHSDDILVDGILGCKYQRTGKHFQWYDMMEVWRFTKLGRPL</sequence>
<evidence type="ECO:0000313" key="1">
    <source>
        <dbReference type="EMBL" id="KGQ01288.1"/>
    </source>
</evidence>
<evidence type="ECO:0000313" key="2">
    <source>
        <dbReference type="Proteomes" id="UP000002059"/>
    </source>
</evidence>
<proteinExistence type="predicted"/>
<keyword evidence="2" id="KW-1185">Reference proteome</keyword>
<organism evidence="1 2">
    <name type="scientific">Paracoccidioides lutzii (strain ATCC MYA-826 / Pb01)</name>
    <name type="common">Paracoccidioides brasiliensis</name>
    <dbReference type="NCBI Taxonomy" id="502779"/>
    <lineage>
        <taxon>Eukaryota</taxon>
        <taxon>Fungi</taxon>
        <taxon>Dikarya</taxon>
        <taxon>Ascomycota</taxon>
        <taxon>Pezizomycotina</taxon>
        <taxon>Eurotiomycetes</taxon>
        <taxon>Eurotiomycetidae</taxon>
        <taxon>Onygenales</taxon>
        <taxon>Ajellomycetaceae</taxon>
        <taxon>Paracoccidioides</taxon>
    </lineage>
</organism>
<dbReference type="Proteomes" id="UP000002059">
    <property type="component" value="Partially assembled WGS sequence"/>
</dbReference>
<reference evidence="1 2" key="1">
    <citation type="journal article" date="2011" name="PLoS Genet.">
        <title>Comparative genomic analysis of human fungal pathogens causing paracoccidioidomycosis.</title>
        <authorList>
            <person name="Desjardins C.A."/>
            <person name="Champion M.D."/>
            <person name="Holder J.W."/>
            <person name="Muszewska A."/>
            <person name="Goldberg J."/>
            <person name="Bailao A.M."/>
            <person name="Brigido M.M."/>
            <person name="Ferreira M.E."/>
            <person name="Garcia A.M."/>
            <person name="Grynberg M."/>
            <person name="Gujja S."/>
            <person name="Heiman D.I."/>
            <person name="Henn M.R."/>
            <person name="Kodira C.D."/>
            <person name="Leon-Narvaez H."/>
            <person name="Longo L.V."/>
            <person name="Ma L.J."/>
            <person name="Malavazi I."/>
            <person name="Matsuo A.L."/>
            <person name="Morais F.V."/>
            <person name="Pereira M."/>
            <person name="Rodriguez-Brito S."/>
            <person name="Sakthikumar S."/>
            <person name="Salem-Izacc S.M."/>
            <person name="Sykes S.M."/>
            <person name="Teixeira M.M."/>
            <person name="Vallejo M.C."/>
            <person name="Walter M.E."/>
            <person name="Yandava C."/>
            <person name="Young S."/>
            <person name="Zeng Q."/>
            <person name="Zucker J."/>
            <person name="Felipe M.S."/>
            <person name="Goldman G.H."/>
            <person name="Haas B.J."/>
            <person name="McEwen J.G."/>
            <person name="Nino-Vega G."/>
            <person name="Puccia R."/>
            <person name="San-Blas G."/>
            <person name="Soares C.M."/>
            <person name="Birren B.W."/>
            <person name="Cuomo C.A."/>
        </authorList>
    </citation>
    <scope>NUCLEOTIDE SEQUENCE [LARGE SCALE GENOMIC DNA]</scope>
    <source>
        <strain evidence="2">ATCC MYA-826 / Pb01</strain>
    </source>
</reference>
<dbReference type="RefSeq" id="XP_015702824.1">
    <property type="nucleotide sequence ID" value="XM_015847599.1"/>
</dbReference>
<gene>
    <name evidence="1" type="ORF">PAAG_12059</name>
</gene>
<dbReference type="HOGENOM" id="CLU_2638702_0_0_1"/>
<dbReference type="VEuPathDB" id="FungiDB:PAAG_12059"/>
<name>A0A0A2V1C3_PARBA</name>